<comment type="caution">
    <text evidence="1">The sequence shown here is derived from an EMBL/GenBank/DDBJ whole genome shotgun (WGS) entry which is preliminary data.</text>
</comment>
<evidence type="ECO:0000313" key="1">
    <source>
        <dbReference type="EMBL" id="NDP47413.1"/>
    </source>
</evidence>
<dbReference type="AlphaFoldDB" id="A0A7C9JVS8"/>
<name>A0A7C9JVS8_9PROT</name>
<proteinExistence type="predicted"/>
<evidence type="ECO:0008006" key="3">
    <source>
        <dbReference type="Google" id="ProtNLM"/>
    </source>
</evidence>
<reference evidence="1 2" key="1">
    <citation type="submission" date="2019-09" db="EMBL/GenBank/DDBJ databases">
        <title>H2 Metabolism Revealed by Metagenomic Analysis in Subglacial Sediment of East Antarctica.</title>
        <authorList>
            <person name="Yang Z."/>
            <person name="Zhang Y."/>
            <person name="Lv Y."/>
            <person name="Yan W."/>
            <person name="Xiao X."/>
            <person name="Sun B."/>
            <person name="Ma H."/>
        </authorList>
    </citation>
    <scope>NUCLEOTIDE SEQUENCE [LARGE SCALE GENOMIC DNA]</scope>
    <source>
        <strain evidence="1">Bin2_2</strain>
    </source>
</reference>
<dbReference type="InterPro" id="IPR036520">
    <property type="entry name" value="UPF0759_sf"/>
</dbReference>
<dbReference type="Gene3D" id="3.20.20.410">
    <property type="entry name" value="Protein of unknown function UPF0759"/>
    <property type="match status" value="1"/>
</dbReference>
<evidence type="ECO:0000313" key="2">
    <source>
        <dbReference type="Proteomes" id="UP000483432"/>
    </source>
</evidence>
<organism evidence="1 2">
    <name type="scientific">Sulfuriferula multivorans</name>
    <dbReference type="NCBI Taxonomy" id="1559896"/>
    <lineage>
        <taxon>Bacteria</taxon>
        <taxon>Pseudomonadati</taxon>
        <taxon>Pseudomonadota</taxon>
        <taxon>Betaproteobacteria</taxon>
        <taxon>Nitrosomonadales</taxon>
        <taxon>Sulfuricellaceae</taxon>
        <taxon>Sulfuriferula</taxon>
    </lineage>
</organism>
<protein>
    <recommendedName>
        <fullName evidence="3">DUF72 domain-containing protein</fullName>
    </recommendedName>
</protein>
<gene>
    <name evidence="1" type="ORF">GZ085_03310</name>
</gene>
<dbReference type="Proteomes" id="UP000483432">
    <property type="component" value="Unassembled WGS sequence"/>
</dbReference>
<sequence length="151" mass="17415">MQNNQLVLVGGVTWTYSAWHGSFYPDDLPDDWVLSYYNTQFQAVFLPRIIWQSVSESLWLEWLNDTQDGFYFVLESAGEAVGIPTSERVLRASPVWINEHVWWLDDAPDLRALAQRITRQVNAGEPLFVFSRSGDLGLMQQVNQLKQVMGY</sequence>
<dbReference type="SUPFAM" id="SSF117396">
    <property type="entry name" value="TM1631-like"/>
    <property type="match status" value="1"/>
</dbReference>
<dbReference type="EMBL" id="JAAFGW010000030">
    <property type="protein sequence ID" value="NDP47413.1"/>
    <property type="molecule type" value="Genomic_DNA"/>
</dbReference>
<accession>A0A7C9JVS8</accession>